<name>A0A4R8DHM3_9BACT</name>
<feature type="transmembrane region" description="Helical" evidence="5">
    <location>
        <begin position="107"/>
        <end position="133"/>
    </location>
</feature>
<feature type="transmembrane region" description="Helical" evidence="5">
    <location>
        <begin position="153"/>
        <end position="172"/>
    </location>
</feature>
<feature type="transmembrane region" description="Helical" evidence="5">
    <location>
        <begin position="382"/>
        <end position="400"/>
    </location>
</feature>
<keyword evidence="2 5" id="KW-0812">Transmembrane</keyword>
<organism evidence="7 8">
    <name type="scientific">Dinghuibacter silviterrae</name>
    <dbReference type="NCBI Taxonomy" id="1539049"/>
    <lineage>
        <taxon>Bacteria</taxon>
        <taxon>Pseudomonadati</taxon>
        <taxon>Bacteroidota</taxon>
        <taxon>Chitinophagia</taxon>
        <taxon>Chitinophagales</taxon>
        <taxon>Chitinophagaceae</taxon>
        <taxon>Dinghuibacter</taxon>
    </lineage>
</organism>
<evidence type="ECO:0000256" key="4">
    <source>
        <dbReference type="ARBA" id="ARBA00023136"/>
    </source>
</evidence>
<feature type="transmembrane region" description="Helical" evidence="5">
    <location>
        <begin position="52"/>
        <end position="71"/>
    </location>
</feature>
<accession>A0A4R8DHM3</accession>
<dbReference type="Proteomes" id="UP000294498">
    <property type="component" value="Unassembled WGS sequence"/>
</dbReference>
<keyword evidence="8" id="KW-1185">Reference proteome</keyword>
<proteinExistence type="predicted"/>
<dbReference type="Pfam" id="PF04932">
    <property type="entry name" value="Wzy_C"/>
    <property type="match status" value="1"/>
</dbReference>
<dbReference type="PANTHER" id="PTHR37422">
    <property type="entry name" value="TEICHURONIC ACID BIOSYNTHESIS PROTEIN TUAE"/>
    <property type="match status" value="1"/>
</dbReference>
<feature type="transmembrane region" description="Helical" evidence="5">
    <location>
        <begin position="226"/>
        <end position="249"/>
    </location>
</feature>
<dbReference type="PANTHER" id="PTHR37422:SF13">
    <property type="entry name" value="LIPOPOLYSACCHARIDE BIOSYNTHESIS PROTEIN PA4999-RELATED"/>
    <property type="match status" value="1"/>
</dbReference>
<evidence type="ECO:0000256" key="2">
    <source>
        <dbReference type="ARBA" id="ARBA00022692"/>
    </source>
</evidence>
<feature type="transmembrane region" description="Helical" evidence="5">
    <location>
        <begin position="181"/>
        <end position="197"/>
    </location>
</feature>
<dbReference type="InterPro" id="IPR007016">
    <property type="entry name" value="O-antigen_ligase-rel_domated"/>
</dbReference>
<dbReference type="InterPro" id="IPR051533">
    <property type="entry name" value="WaaL-like"/>
</dbReference>
<dbReference type="GO" id="GO:0016020">
    <property type="term" value="C:membrane"/>
    <property type="evidence" value="ECO:0007669"/>
    <property type="project" value="UniProtKB-SubCell"/>
</dbReference>
<evidence type="ECO:0000313" key="8">
    <source>
        <dbReference type="Proteomes" id="UP000294498"/>
    </source>
</evidence>
<reference evidence="7 8" key="1">
    <citation type="submission" date="2019-03" db="EMBL/GenBank/DDBJ databases">
        <title>Genomic Encyclopedia of Type Strains, Phase IV (KMG-IV): sequencing the most valuable type-strain genomes for metagenomic binning, comparative biology and taxonomic classification.</title>
        <authorList>
            <person name="Goeker M."/>
        </authorList>
    </citation>
    <scope>NUCLEOTIDE SEQUENCE [LARGE SCALE GENOMIC DNA]</scope>
    <source>
        <strain evidence="7 8">DSM 100059</strain>
    </source>
</reference>
<evidence type="ECO:0000256" key="1">
    <source>
        <dbReference type="ARBA" id="ARBA00004141"/>
    </source>
</evidence>
<feature type="transmembrane region" description="Helical" evidence="5">
    <location>
        <begin position="203"/>
        <end position="219"/>
    </location>
</feature>
<dbReference type="EMBL" id="SODV01000002">
    <property type="protein sequence ID" value="TDW96616.1"/>
    <property type="molecule type" value="Genomic_DNA"/>
</dbReference>
<feature type="transmembrane region" description="Helical" evidence="5">
    <location>
        <begin position="357"/>
        <end position="376"/>
    </location>
</feature>
<keyword evidence="7" id="KW-0436">Ligase</keyword>
<evidence type="ECO:0000259" key="6">
    <source>
        <dbReference type="Pfam" id="PF04932"/>
    </source>
</evidence>
<comment type="subcellular location">
    <subcellularLocation>
        <location evidence="1">Membrane</location>
        <topology evidence="1">Multi-pass membrane protein</topology>
    </subcellularLocation>
</comment>
<feature type="transmembrane region" description="Helical" evidence="5">
    <location>
        <begin position="83"/>
        <end position="100"/>
    </location>
</feature>
<dbReference type="RefSeq" id="WP_162852726.1">
    <property type="nucleotide sequence ID" value="NZ_SODV01000002.1"/>
</dbReference>
<gene>
    <name evidence="7" type="ORF">EDB95_4449</name>
</gene>
<dbReference type="GO" id="GO:0016874">
    <property type="term" value="F:ligase activity"/>
    <property type="evidence" value="ECO:0007669"/>
    <property type="project" value="UniProtKB-KW"/>
</dbReference>
<sequence>MLKNVSLYLILLFLVCLPLDHFYSEVALIALTGHTMLLARREDWEKFLDRRVLALQSLFGVILLATLYSPYKALALQDVFQALPLFLCPWLCAVLQPVLIANRDRIFGGLCLSCVAVLLYLYGDALYAIHYFHLPLRELFSDHFVNQQFTEPLGVHATYLSMYCALSLFWCIRRGLVARRPLLYFCGALLLSFGLVQLSAKCVWVVLVIMGAVVFPYYLTSSRQRIYAFAAAGVAALILGIVLLQSGFFHKRMIDDFSRDLVANKTVNVENQSRMVRWGAAWSLIRSAPVAGYGWGTERPLLQDAYFRQGLYEPYLLGLNAHNQFLHWWITTGLLGLLVYTGLLGAALYTAFRARDLLWTGFLLLVIVVSLVENILDVQQGLFFVSFFFPFFFFSKRTLYGR</sequence>
<keyword evidence="3 5" id="KW-1133">Transmembrane helix</keyword>
<dbReference type="AlphaFoldDB" id="A0A4R8DHM3"/>
<evidence type="ECO:0000256" key="3">
    <source>
        <dbReference type="ARBA" id="ARBA00022989"/>
    </source>
</evidence>
<evidence type="ECO:0000256" key="5">
    <source>
        <dbReference type="SAM" id="Phobius"/>
    </source>
</evidence>
<feature type="transmembrane region" description="Helical" evidence="5">
    <location>
        <begin position="6"/>
        <end position="31"/>
    </location>
</feature>
<feature type="transmembrane region" description="Helical" evidence="5">
    <location>
        <begin position="326"/>
        <end position="350"/>
    </location>
</feature>
<comment type="caution">
    <text evidence="7">The sequence shown here is derived from an EMBL/GenBank/DDBJ whole genome shotgun (WGS) entry which is preliminary data.</text>
</comment>
<protein>
    <submittedName>
        <fullName evidence="7">O-antigen ligase</fullName>
    </submittedName>
</protein>
<evidence type="ECO:0000313" key="7">
    <source>
        <dbReference type="EMBL" id="TDW96616.1"/>
    </source>
</evidence>
<keyword evidence="4 5" id="KW-0472">Membrane</keyword>
<feature type="domain" description="O-antigen ligase-related" evidence="6">
    <location>
        <begin position="187"/>
        <end position="340"/>
    </location>
</feature>